<evidence type="ECO:0000256" key="2">
    <source>
        <dbReference type="ARBA" id="ARBA00022679"/>
    </source>
</evidence>
<keyword evidence="1 4" id="KW-0489">Methyltransferase</keyword>
<proteinExistence type="predicted"/>
<dbReference type="PANTHER" id="PTHR13090:SF1">
    <property type="entry name" value="ARGININE-HYDROXYLASE NDUFAF5, MITOCHONDRIAL"/>
    <property type="match status" value="1"/>
</dbReference>
<dbReference type="Proteomes" id="UP000693970">
    <property type="component" value="Unassembled WGS sequence"/>
</dbReference>
<accession>A0A9K3M5A0</accession>
<evidence type="ECO:0000256" key="3">
    <source>
        <dbReference type="SAM" id="MobiDB-lite"/>
    </source>
</evidence>
<keyword evidence="5" id="KW-1185">Reference proteome</keyword>
<dbReference type="GO" id="GO:0032259">
    <property type="term" value="P:methylation"/>
    <property type="evidence" value="ECO:0007669"/>
    <property type="project" value="UniProtKB-KW"/>
</dbReference>
<dbReference type="PANTHER" id="PTHR13090">
    <property type="entry name" value="ARGININE-HYDROXYLASE NDUFAF5, MITOCHONDRIAL"/>
    <property type="match status" value="1"/>
</dbReference>
<comment type="caution">
    <text evidence="4">The sequence shown here is derived from an EMBL/GenBank/DDBJ whole genome shotgun (WGS) entry which is preliminary data.</text>
</comment>
<evidence type="ECO:0000313" key="5">
    <source>
        <dbReference type="Proteomes" id="UP000693970"/>
    </source>
</evidence>
<feature type="compositionally biased region" description="Basic and acidic residues" evidence="3">
    <location>
        <begin position="399"/>
        <end position="412"/>
    </location>
</feature>
<dbReference type="CDD" id="cd02440">
    <property type="entry name" value="AdoMet_MTases"/>
    <property type="match status" value="1"/>
</dbReference>
<evidence type="ECO:0000256" key="1">
    <source>
        <dbReference type="ARBA" id="ARBA00022603"/>
    </source>
</evidence>
<dbReference type="OrthoDB" id="16816at2759"/>
<organism evidence="4 5">
    <name type="scientific">Nitzschia inconspicua</name>
    <dbReference type="NCBI Taxonomy" id="303405"/>
    <lineage>
        <taxon>Eukaryota</taxon>
        <taxon>Sar</taxon>
        <taxon>Stramenopiles</taxon>
        <taxon>Ochrophyta</taxon>
        <taxon>Bacillariophyta</taxon>
        <taxon>Bacillariophyceae</taxon>
        <taxon>Bacillariophycidae</taxon>
        <taxon>Bacillariales</taxon>
        <taxon>Bacillariaceae</taxon>
        <taxon>Nitzschia</taxon>
    </lineage>
</organism>
<dbReference type="GO" id="GO:0032981">
    <property type="term" value="P:mitochondrial respiratory chain complex I assembly"/>
    <property type="evidence" value="ECO:0007669"/>
    <property type="project" value="TreeGrafter"/>
</dbReference>
<protein>
    <submittedName>
        <fullName evidence="4">Type 11 methyltransferase</fullName>
    </submittedName>
</protein>
<dbReference type="GO" id="GO:0008168">
    <property type="term" value="F:methyltransferase activity"/>
    <property type="evidence" value="ECO:0007669"/>
    <property type="project" value="UniProtKB-KW"/>
</dbReference>
<dbReference type="EMBL" id="JAGRRH010000001">
    <property type="protein sequence ID" value="KAG7374312.1"/>
    <property type="molecule type" value="Genomic_DNA"/>
</dbReference>
<evidence type="ECO:0000313" key="4">
    <source>
        <dbReference type="EMBL" id="KAG7374312.1"/>
    </source>
</evidence>
<feature type="region of interest" description="Disordered" evidence="3">
    <location>
        <begin position="384"/>
        <end position="412"/>
    </location>
</feature>
<reference evidence="4" key="1">
    <citation type="journal article" date="2021" name="Sci. Rep.">
        <title>Diploid genomic architecture of Nitzschia inconspicua, an elite biomass production diatom.</title>
        <authorList>
            <person name="Oliver A."/>
            <person name="Podell S."/>
            <person name="Pinowska A."/>
            <person name="Traller J.C."/>
            <person name="Smith S.R."/>
            <person name="McClure R."/>
            <person name="Beliaev A."/>
            <person name="Bohutskyi P."/>
            <person name="Hill E.A."/>
            <person name="Rabines A."/>
            <person name="Zheng H."/>
            <person name="Allen L.Z."/>
            <person name="Kuo A."/>
            <person name="Grigoriev I.V."/>
            <person name="Allen A.E."/>
            <person name="Hazlebeck D."/>
            <person name="Allen E.E."/>
        </authorList>
    </citation>
    <scope>NUCLEOTIDE SEQUENCE</scope>
    <source>
        <strain evidence="4">Hildebrandi</strain>
    </source>
</reference>
<dbReference type="InterPro" id="IPR050602">
    <property type="entry name" value="Malonyl-ACP_OMT"/>
</dbReference>
<gene>
    <name evidence="4" type="ORF">IV203_013407</name>
</gene>
<name>A0A9K3M5A0_9STRA</name>
<reference evidence="4" key="2">
    <citation type="submission" date="2021-04" db="EMBL/GenBank/DDBJ databases">
        <authorList>
            <person name="Podell S."/>
        </authorList>
    </citation>
    <scope>NUCLEOTIDE SEQUENCE</scope>
    <source>
        <strain evidence="4">Hildebrandi</strain>
    </source>
</reference>
<keyword evidence="2" id="KW-0808">Transferase</keyword>
<dbReference type="GO" id="GO:0005739">
    <property type="term" value="C:mitochondrion"/>
    <property type="evidence" value="ECO:0007669"/>
    <property type="project" value="TreeGrafter"/>
</dbReference>
<dbReference type="Pfam" id="PF13489">
    <property type="entry name" value="Methyltransf_23"/>
    <property type="match status" value="1"/>
</dbReference>
<sequence>MKPLVSRTYNGISSSAQARFPSSVLKHQCTTSRFLSVVGSVPERENTRCKHTKICHHLLIRSPVRHNSTSTSLAFDRNVKRLQRDNAARARKQWRQTAAANNNDVSKVGDDDDIVDYEYFRQEMALRLVDRLDDIRREEGFPLALDLGSGVGHLYNAISADDAFEGVGGIGGIRKMVLLDSSYEMLHADDDIPLEDGAKERCESYKLHSDEEDKLPFPDGTFDLVLSSQSLHWINDLPNLFKEVFRVLKPDGCFMFSMIGGATLPELRIALTLAEMERVSGVGTHVGPFVELSDVGALMQNAGFALPTIDIDTVEISYPNAAVLMEHLQRMGEGNASLRREQTSRDVFLAASCLYDEMYPLESEDGKDVKASAQVIFAIGWTPHESQQKPSKRGSATHRVGEIVSQHKSDDV</sequence>
<dbReference type="AlphaFoldDB" id="A0A9K3M5A0"/>